<dbReference type="PROSITE" id="PS51192">
    <property type="entry name" value="HELICASE_ATP_BIND_1"/>
    <property type="match status" value="1"/>
</dbReference>
<comment type="cofactor">
    <cofactor evidence="1">
        <name>[4Fe-4S] cluster</name>
        <dbReference type="ChEBI" id="CHEBI:49883"/>
    </cofactor>
</comment>
<keyword evidence="2 8" id="KW-0540">Nuclease</keyword>
<dbReference type="OrthoDB" id="9803913at2"/>
<dbReference type="RefSeq" id="WP_038560855.1">
    <property type="nucleotide sequence ID" value="NZ_CP008876.1"/>
</dbReference>
<evidence type="ECO:0000256" key="8">
    <source>
        <dbReference type="HAMAP-Rule" id="MF_02206"/>
    </source>
</evidence>
<dbReference type="KEGG" id="tap:GZ22_08280"/>
<dbReference type="SMART" id="SM00491">
    <property type="entry name" value="HELICc2"/>
    <property type="match status" value="1"/>
</dbReference>
<dbReference type="InterPro" id="IPR013520">
    <property type="entry name" value="Ribonucl_H"/>
</dbReference>
<dbReference type="HOGENOM" id="CLU_012117_1_0_9"/>
<dbReference type="GO" id="GO:0003677">
    <property type="term" value="F:DNA binding"/>
    <property type="evidence" value="ECO:0007669"/>
    <property type="project" value="InterPro"/>
</dbReference>
<dbReference type="InterPro" id="IPR012337">
    <property type="entry name" value="RNaseH-like_sf"/>
</dbReference>
<protein>
    <recommendedName>
        <fullName evidence="8 9">3'-5' exonuclease DinG</fullName>
        <ecNumber evidence="8 9">3.1.-.-</ecNumber>
    </recommendedName>
</protein>
<dbReference type="InterPro" id="IPR011545">
    <property type="entry name" value="DEAD/DEAH_box_helicase_dom"/>
</dbReference>
<dbReference type="InterPro" id="IPR045028">
    <property type="entry name" value="DinG/Rad3-like"/>
</dbReference>
<evidence type="ECO:0000256" key="7">
    <source>
        <dbReference type="ARBA" id="ARBA00048954"/>
    </source>
</evidence>
<organism evidence="12 13">
    <name type="scientific">Terribacillus saccharophilus</name>
    <dbReference type="NCBI Taxonomy" id="361277"/>
    <lineage>
        <taxon>Bacteria</taxon>
        <taxon>Bacillati</taxon>
        <taxon>Bacillota</taxon>
        <taxon>Bacilli</taxon>
        <taxon>Bacillales</taxon>
        <taxon>Bacillaceae</taxon>
        <taxon>Terribacillus</taxon>
    </lineage>
</organism>
<dbReference type="GO" id="GO:0003887">
    <property type="term" value="F:DNA-directed DNA polymerase activity"/>
    <property type="evidence" value="ECO:0007669"/>
    <property type="project" value="InterPro"/>
</dbReference>
<dbReference type="Gene3D" id="3.40.50.300">
    <property type="entry name" value="P-loop containing nucleotide triphosphate hydrolases"/>
    <property type="match status" value="2"/>
</dbReference>
<feature type="binding site" evidence="8">
    <location>
        <begin position="284"/>
        <end position="291"/>
    </location>
    <ligand>
        <name>ATP</name>
        <dbReference type="ChEBI" id="CHEBI:30616"/>
    </ligand>
</feature>
<dbReference type="InterPro" id="IPR036397">
    <property type="entry name" value="RNaseH_sf"/>
</dbReference>
<dbReference type="EC" id="3.1.-.-" evidence="8 9"/>
<dbReference type="GeneID" id="34220895"/>
<dbReference type="FunFam" id="3.30.420.10:FF:000045">
    <property type="entry name" value="3'-5' exonuclease DinG"/>
    <property type="match status" value="1"/>
</dbReference>
<accession>A0A075LJU5</accession>
<dbReference type="PANTHER" id="PTHR11472">
    <property type="entry name" value="DNA REPAIR DEAD HELICASE RAD3/XP-D SUBFAMILY MEMBER"/>
    <property type="match status" value="1"/>
</dbReference>
<feature type="domain" description="Helicase ATP-binding" evidence="11">
    <location>
        <begin position="249"/>
        <end position="510"/>
    </location>
</feature>
<evidence type="ECO:0000256" key="3">
    <source>
        <dbReference type="ARBA" id="ARBA00022741"/>
    </source>
</evidence>
<dbReference type="Pfam" id="PF13307">
    <property type="entry name" value="Helicase_C_2"/>
    <property type="match status" value="1"/>
</dbReference>
<dbReference type="GO" id="GO:0008408">
    <property type="term" value="F:3'-5' exonuclease activity"/>
    <property type="evidence" value="ECO:0007669"/>
    <property type="project" value="UniProtKB-UniRule"/>
</dbReference>
<dbReference type="PROSITE" id="PS51193">
    <property type="entry name" value="HELICASE_ATP_BIND_2"/>
    <property type="match status" value="1"/>
</dbReference>
<dbReference type="Pfam" id="PF00270">
    <property type="entry name" value="DEAD"/>
    <property type="match status" value="1"/>
</dbReference>
<dbReference type="EMBL" id="CP008876">
    <property type="protein sequence ID" value="AIF66629.1"/>
    <property type="molecule type" value="Genomic_DNA"/>
</dbReference>
<dbReference type="Pfam" id="PF00929">
    <property type="entry name" value="RNase_T"/>
    <property type="match status" value="1"/>
</dbReference>
<evidence type="ECO:0000256" key="1">
    <source>
        <dbReference type="ARBA" id="ARBA00001966"/>
    </source>
</evidence>
<dbReference type="Gene3D" id="3.30.420.10">
    <property type="entry name" value="Ribonuclease H-like superfamily/Ribonuclease H"/>
    <property type="match status" value="1"/>
</dbReference>
<dbReference type="NCBIfam" id="TIGR01407">
    <property type="entry name" value="dinG_rel"/>
    <property type="match status" value="1"/>
</dbReference>
<keyword evidence="6 8" id="KW-0067">ATP-binding</keyword>
<dbReference type="AlphaFoldDB" id="A0A075LJU5"/>
<gene>
    <name evidence="8 9" type="primary">dinG</name>
    <name evidence="12" type="ORF">GZ22_08280</name>
</gene>
<keyword evidence="5 8" id="KW-0269">Exonuclease</keyword>
<evidence type="ECO:0000256" key="4">
    <source>
        <dbReference type="ARBA" id="ARBA00022801"/>
    </source>
</evidence>
<dbReference type="GO" id="GO:0016887">
    <property type="term" value="F:ATP hydrolysis activity"/>
    <property type="evidence" value="ECO:0007669"/>
    <property type="project" value="RHEA"/>
</dbReference>
<dbReference type="InterPro" id="IPR014013">
    <property type="entry name" value="Helic_SF1/SF2_ATP-bd_DinG/Rad3"/>
</dbReference>
<dbReference type="GO" id="GO:0043139">
    <property type="term" value="F:5'-3' DNA helicase activity"/>
    <property type="evidence" value="ECO:0007669"/>
    <property type="project" value="UniProtKB-EC"/>
</dbReference>
<evidence type="ECO:0000256" key="9">
    <source>
        <dbReference type="RuleBase" id="RU364106"/>
    </source>
</evidence>
<dbReference type="SMART" id="SM00487">
    <property type="entry name" value="DEXDc"/>
    <property type="match status" value="1"/>
</dbReference>
<dbReference type="GO" id="GO:0006260">
    <property type="term" value="P:DNA replication"/>
    <property type="evidence" value="ECO:0007669"/>
    <property type="project" value="InterPro"/>
</dbReference>
<evidence type="ECO:0000313" key="12">
    <source>
        <dbReference type="EMBL" id="AIF66629.1"/>
    </source>
</evidence>
<dbReference type="SUPFAM" id="SSF53098">
    <property type="entry name" value="Ribonuclease H-like"/>
    <property type="match status" value="1"/>
</dbReference>
<comment type="similarity">
    <text evidence="8 9">Belongs to the helicase family. DinG subfamily. Type 2 sub-subfamily.</text>
</comment>
<dbReference type="InterPro" id="IPR006555">
    <property type="entry name" value="ATP-dep_Helicase_C"/>
</dbReference>
<feature type="domain" description="Helicase ATP-binding" evidence="10">
    <location>
        <begin position="271"/>
        <end position="481"/>
    </location>
</feature>
<dbReference type="NCBIfam" id="TIGR00573">
    <property type="entry name" value="dnaq"/>
    <property type="match status" value="1"/>
</dbReference>
<dbReference type="PANTHER" id="PTHR11472:SF34">
    <property type="entry name" value="REGULATOR OF TELOMERE ELONGATION HELICASE 1"/>
    <property type="match status" value="1"/>
</dbReference>
<dbReference type="HAMAP" id="MF_02206">
    <property type="entry name" value="DinG_exonucl"/>
    <property type="match status" value="1"/>
</dbReference>
<keyword evidence="3 8" id="KW-0547">Nucleotide-binding</keyword>
<keyword evidence="4 8" id="KW-0378">Hydrolase</keyword>
<reference evidence="12 13" key="1">
    <citation type="submission" date="2014-07" db="EMBL/GenBank/DDBJ databases">
        <title>Complete genome sequence of a moderately halophilic bacterium Terribacillus aidingensis MP602, isolated from Cryptomeria fortunei in Tianmu mountain in China.</title>
        <authorList>
            <person name="Wang Y."/>
            <person name="Lu P."/>
            <person name="Zhang L."/>
        </authorList>
    </citation>
    <scope>NUCLEOTIDE SEQUENCE [LARGE SCALE GENOMIC DNA]</scope>
    <source>
        <strain evidence="12 13">MP602</strain>
    </source>
</reference>
<evidence type="ECO:0000256" key="5">
    <source>
        <dbReference type="ARBA" id="ARBA00022839"/>
    </source>
</evidence>
<comment type="function">
    <text evidence="8 9">3'-5' exonuclease.</text>
</comment>
<evidence type="ECO:0000259" key="11">
    <source>
        <dbReference type="PROSITE" id="PS51193"/>
    </source>
</evidence>
<name>A0A075LJU5_9BACI</name>
<dbReference type="GO" id="GO:0005524">
    <property type="term" value="F:ATP binding"/>
    <property type="evidence" value="ECO:0007669"/>
    <property type="project" value="UniProtKB-UniRule"/>
</dbReference>
<feature type="short sequence motif" description="DEAH box" evidence="8">
    <location>
        <begin position="464"/>
        <end position="467"/>
    </location>
</feature>
<evidence type="ECO:0000259" key="10">
    <source>
        <dbReference type="PROSITE" id="PS51192"/>
    </source>
</evidence>
<sequence length="921" mass="104832">MEKFVVVDLETTGHAPSNGDKIIEVGIVVIQGRVITDQFQTMLDPGMPIPPFISQLTGITDEDVAGAPQFEDVAEEVSAFFKDSYVVAHNANFDLRFLNSALEVAGLSPIQRPVLDTVELARILLPTAPSYKLSVLSEHLSFEHDQPHRALSDTLVTAELLLSLLEELGKLPYETISHLLTLERSLKSDLRSLLEYRLEELAFEDIQDEGLEVYRGLAFRNVHEEDDTVSVINQSFGEMADQLYQKEGWLSEGMKGYEPRKSQLEMSEQIFDVFQSNRHALLEAETGTGKSLAYLLPAVYTAVKEKKRIVISTHLTQLQAQLMDKEIPLLQRILPFSFNVALLKGKQHYLSLSRFESELQQTANDNYDIVLTKAILLVWLTMTETGDIDEVNLPSSGKRFFLHMSADAEDTQDPFSPWFSRSFYQRAKKAAWQADIIVTNHALLCSDMQEEYQLLPSYQRVIIDEAHHFEATAAKHFGLALDYVSIHHMLSHANKVYEKATDELPNSQAEMLIWQSLWDQTKEEADEMFRYIHDFVLSQHKKKLGTNDIGRLQLRLEDVRESKQVLVIAEMSNRLLFGVRDCIHHLLQLTKAADKHGDKKIADSIRNAVDQLQTIIDAIERMFLIYDDEEVKWIEVDMYGARNAVYLYSEPLDIADLLLEHFFSEKKSVVLTSATLTMKQSFAFIQEQLGLDERTVTRRFDSPYSYQEQVQLLVPNDFPDVRGKDNYPFIYAVCEAILSLAAITDGRMLVLFTSYDMLKKAHGLVKELTEDQDYTLIAQGITSGSRDRLKKNFQSNKKAILFGTSSFWEGVDIPGEDLSCLVIVRLPFQPPDHPIYEAKAAKLKAEGKNAFMELALPNAVIRFKQGFGRLIRSSSDRGIVFVCDDRMMRTKYGNYFTASIPDVPTHYKSTAELLELAEDWL</sequence>
<dbReference type="SUPFAM" id="SSF52540">
    <property type="entry name" value="P-loop containing nucleoside triphosphate hydrolases"/>
    <property type="match status" value="1"/>
</dbReference>
<dbReference type="SMART" id="SM00479">
    <property type="entry name" value="EXOIII"/>
    <property type="match status" value="1"/>
</dbReference>
<dbReference type="Proteomes" id="UP000027980">
    <property type="component" value="Chromosome"/>
</dbReference>
<evidence type="ECO:0000313" key="13">
    <source>
        <dbReference type="Proteomes" id="UP000027980"/>
    </source>
</evidence>
<dbReference type="InterPro" id="IPR014001">
    <property type="entry name" value="Helicase_ATP-bd"/>
</dbReference>
<evidence type="ECO:0000256" key="6">
    <source>
        <dbReference type="ARBA" id="ARBA00022840"/>
    </source>
</evidence>
<evidence type="ECO:0000256" key="2">
    <source>
        <dbReference type="ARBA" id="ARBA00022722"/>
    </source>
</evidence>
<proteinExistence type="inferred from homology"/>
<comment type="catalytic activity">
    <reaction evidence="7">
        <text>ATP + H2O = ADP + phosphate + H(+)</text>
        <dbReference type="Rhea" id="RHEA:13065"/>
        <dbReference type="ChEBI" id="CHEBI:15377"/>
        <dbReference type="ChEBI" id="CHEBI:15378"/>
        <dbReference type="ChEBI" id="CHEBI:30616"/>
        <dbReference type="ChEBI" id="CHEBI:43474"/>
        <dbReference type="ChEBI" id="CHEBI:456216"/>
        <dbReference type="EC" id="5.6.2.3"/>
    </reaction>
</comment>
<dbReference type="InterPro" id="IPR006054">
    <property type="entry name" value="DnaQ"/>
</dbReference>
<dbReference type="InterPro" id="IPR027417">
    <property type="entry name" value="P-loop_NTPase"/>
</dbReference>
<dbReference type="NCBIfam" id="NF005981">
    <property type="entry name" value="PRK08074.1"/>
    <property type="match status" value="1"/>
</dbReference>
<dbReference type="InterPro" id="IPR006310">
    <property type="entry name" value="DinG"/>
</dbReference>
<dbReference type="CDD" id="cd06127">
    <property type="entry name" value="DEDDh"/>
    <property type="match status" value="1"/>
</dbReference>